<gene>
    <name evidence="1" type="ORF">PQO05_12565</name>
</gene>
<organism evidence="1 2">
    <name type="scientific">Mucilaginibacter jinjuensis</name>
    <dbReference type="NCBI Taxonomy" id="1176721"/>
    <lineage>
        <taxon>Bacteria</taxon>
        <taxon>Pseudomonadati</taxon>
        <taxon>Bacteroidota</taxon>
        <taxon>Sphingobacteriia</taxon>
        <taxon>Sphingobacteriales</taxon>
        <taxon>Sphingobacteriaceae</taxon>
        <taxon>Mucilaginibacter</taxon>
    </lineage>
</organism>
<dbReference type="Pfam" id="PF14100">
    <property type="entry name" value="DUF6807"/>
    <property type="match status" value="1"/>
</dbReference>
<dbReference type="RefSeq" id="WP_273633265.1">
    <property type="nucleotide sequence ID" value="NZ_CP117167.1"/>
</dbReference>
<dbReference type="InterPro" id="IPR029475">
    <property type="entry name" value="DUF6807"/>
</dbReference>
<proteinExistence type="predicted"/>
<dbReference type="EMBL" id="CP117167">
    <property type="protein sequence ID" value="WCT14770.1"/>
    <property type="molecule type" value="Genomic_DNA"/>
</dbReference>
<evidence type="ECO:0000313" key="2">
    <source>
        <dbReference type="Proteomes" id="UP001216139"/>
    </source>
</evidence>
<dbReference type="Proteomes" id="UP001216139">
    <property type="component" value="Chromosome"/>
</dbReference>
<name>A0ABY7TFJ4_9SPHI</name>
<sequence>MKLQLIILLSTIPLALFAQQKERVSVLRPVGKSEVNISIGGKPFTSFLYPDSLEKPVLYPVHAANGTIVTRGFPLNPKAGEPTDHPHHIGIWFNYENLNGLDFWNNSYAIPADKKHLYGWIKTDKILETVSGTTGKLGYHANWVNQHNEVQMEETTHFQFSGTAHQRIIDRVTTLKAVKECLFTDAKDGMLGLRLAHELQIPATEDQKFTDNKGNVTVVKAGDDHIANGNYLTSEGKQGNDAWSTRGVWCKVYGKMGSDSVSIAIIDHPKNPNYPTFWHARGYGLFAANPLGEKIFTNGKSTKNLHLNKGESVTFRYRIVIEDGETTSSVAQLNAMARAFAK</sequence>
<reference evidence="1 2" key="1">
    <citation type="submission" date="2023-02" db="EMBL/GenBank/DDBJ databases">
        <title>Genome sequence of Mucilaginibacter jinjuensis strain KACC 16571.</title>
        <authorList>
            <person name="Kim S."/>
            <person name="Heo J."/>
            <person name="Kwon S.-W."/>
        </authorList>
    </citation>
    <scope>NUCLEOTIDE SEQUENCE [LARGE SCALE GENOMIC DNA]</scope>
    <source>
        <strain evidence="1 2">KACC 16571</strain>
    </source>
</reference>
<keyword evidence="2" id="KW-1185">Reference proteome</keyword>
<accession>A0ABY7TFJ4</accession>
<protein>
    <submittedName>
        <fullName evidence="1">PmoA family protein</fullName>
    </submittedName>
</protein>
<evidence type="ECO:0000313" key="1">
    <source>
        <dbReference type="EMBL" id="WCT14770.1"/>
    </source>
</evidence>